<accession>A0A5B9DCD9</accession>
<evidence type="ECO:0000259" key="2">
    <source>
        <dbReference type="Pfam" id="PF01558"/>
    </source>
</evidence>
<dbReference type="Gene3D" id="3.40.920.10">
    <property type="entry name" value="Pyruvate-ferredoxin oxidoreductase, PFOR, domain III"/>
    <property type="match status" value="1"/>
</dbReference>
<organism evidence="3 4">
    <name type="scientific">Promethearchaeum syntrophicum</name>
    <dbReference type="NCBI Taxonomy" id="2594042"/>
    <lineage>
        <taxon>Archaea</taxon>
        <taxon>Promethearchaeati</taxon>
        <taxon>Promethearchaeota</taxon>
        <taxon>Promethearchaeia</taxon>
        <taxon>Promethearchaeales</taxon>
        <taxon>Promethearchaeaceae</taxon>
        <taxon>Promethearchaeum</taxon>
    </lineage>
</organism>
<dbReference type="PANTHER" id="PTHR43854">
    <property type="entry name" value="INDOLEPYRUVATE OXIDOREDUCTASE SUBUNIT IORB"/>
    <property type="match status" value="1"/>
</dbReference>
<evidence type="ECO:0000256" key="1">
    <source>
        <dbReference type="ARBA" id="ARBA00023002"/>
    </source>
</evidence>
<dbReference type="SUPFAM" id="SSF53323">
    <property type="entry name" value="Pyruvate-ferredoxin oxidoreductase, PFOR, domain III"/>
    <property type="match status" value="1"/>
</dbReference>
<dbReference type="InterPro" id="IPR002869">
    <property type="entry name" value="Pyrv_flavodox_OxRed_cen"/>
</dbReference>
<keyword evidence="1" id="KW-0560">Oxidoreductase</keyword>
<reference evidence="3 4" key="1">
    <citation type="journal article" date="2020" name="Nature">
        <title>Isolation of an archaeon at the prokaryote-eukaryote interface.</title>
        <authorList>
            <person name="Imachi H."/>
            <person name="Nobu M.K."/>
            <person name="Nakahara N."/>
            <person name="Morono Y."/>
            <person name="Ogawara M."/>
            <person name="Takaki Y."/>
            <person name="Takano Y."/>
            <person name="Uematsu K."/>
            <person name="Ikuta T."/>
            <person name="Ito M."/>
            <person name="Matsui Y."/>
            <person name="Miyazaki M."/>
            <person name="Murata K."/>
            <person name="Saito Y."/>
            <person name="Sakai S."/>
            <person name="Song C."/>
            <person name="Tasumi E."/>
            <person name="Yamanaka Y."/>
            <person name="Yamaguchi T."/>
            <person name="Kamagata Y."/>
            <person name="Tamaki H."/>
            <person name="Takai K."/>
        </authorList>
    </citation>
    <scope>NUCLEOTIDE SEQUENCE [LARGE SCALE GENOMIC DNA]</scope>
    <source>
        <strain evidence="3 4">MK-D1</strain>
    </source>
</reference>
<dbReference type="Proteomes" id="UP000321408">
    <property type="component" value="Chromosome"/>
</dbReference>
<sequence length="199" mass="23073">MIKDGFYNIMIVGVGGQGVMTMGKFFREYAMRLSHLANLISIENRGVSQREGSTYCLIRYFFKAKPSDIQENTQYIAPVPSNKSIDLMIALEPLEMIRNLQYIHPKASIFLNNFPIVPKSSITDKRIKYPDISSVIKKMQNIYPYISLNFQNYTKIALNKNEKSIYANNLILQVIPDFLPDIFEKDLFNKILSTFFQKY</sequence>
<dbReference type="PANTHER" id="PTHR43854:SF1">
    <property type="entry name" value="INDOLEPYRUVATE OXIDOREDUCTASE SUBUNIT IORB"/>
    <property type="match status" value="1"/>
</dbReference>
<dbReference type="GeneID" id="41330355"/>
<dbReference type="InterPro" id="IPR019752">
    <property type="entry name" value="Pyrv/ketoisovalerate_OxRed_cat"/>
</dbReference>
<gene>
    <name evidence="3" type="ORF">DSAG12_02367</name>
</gene>
<feature type="domain" description="Pyruvate/ketoisovalerate oxidoreductase catalytic" evidence="2">
    <location>
        <begin position="15"/>
        <end position="172"/>
    </location>
</feature>
<dbReference type="RefSeq" id="WP_147663412.1">
    <property type="nucleotide sequence ID" value="NZ_CP042905.2"/>
</dbReference>
<evidence type="ECO:0000313" key="3">
    <source>
        <dbReference type="EMBL" id="QEE16537.1"/>
    </source>
</evidence>
<proteinExistence type="predicted"/>
<dbReference type="Pfam" id="PF01558">
    <property type="entry name" value="POR"/>
    <property type="match status" value="1"/>
</dbReference>
<evidence type="ECO:0000313" key="4">
    <source>
        <dbReference type="Proteomes" id="UP000321408"/>
    </source>
</evidence>
<name>A0A5B9DCD9_9ARCH</name>
<dbReference type="AlphaFoldDB" id="A0A5B9DCD9"/>
<dbReference type="KEGG" id="psyt:DSAG12_02367"/>
<reference evidence="3 4" key="2">
    <citation type="journal article" date="2024" name="Int. J. Syst. Evol. Microbiol.">
        <title>Promethearchaeum syntrophicum gen. nov., sp. nov., an anaerobic, obligately syntrophic archaeon, the first isolate of the lineage 'Asgard' archaea, and proposal of the new archaeal phylum Promethearchaeota phyl. nov. and kingdom Promethearchaeati regn. nov.</title>
        <authorList>
            <person name="Imachi H."/>
            <person name="Nobu M.K."/>
            <person name="Kato S."/>
            <person name="Takaki Y."/>
            <person name="Miyazaki M."/>
            <person name="Miyata M."/>
            <person name="Ogawara M."/>
            <person name="Saito Y."/>
            <person name="Sakai S."/>
            <person name="Tahara Y.O."/>
            <person name="Takano Y."/>
            <person name="Tasumi E."/>
            <person name="Uematsu K."/>
            <person name="Yoshimura T."/>
            <person name="Itoh T."/>
            <person name="Ohkuma M."/>
            <person name="Takai K."/>
        </authorList>
    </citation>
    <scope>NUCLEOTIDE SEQUENCE [LARGE SCALE GENOMIC DNA]</scope>
    <source>
        <strain evidence="3 4">MK-D1</strain>
    </source>
</reference>
<keyword evidence="4" id="KW-1185">Reference proteome</keyword>
<dbReference type="GO" id="GO:0043805">
    <property type="term" value="F:indolepyruvate ferredoxin oxidoreductase activity"/>
    <property type="evidence" value="ECO:0007669"/>
    <property type="project" value="UniProtKB-EC"/>
</dbReference>
<protein>
    <submittedName>
        <fullName evidence="3">2-oxoacid:acceptor oxidoreductase family protein</fullName>
    </submittedName>
</protein>
<dbReference type="EMBL" id="CP042905">
    <property type="protein sequence ID" value="QEE16537.1"/>
    <property type="molecule type" value="Genomic_DNA"/>
</dbReference>
<dbReference type="InterPro" id="IPR052198">
    <property type="entry name" value="IorB_Oxidoreductase"/>
</dbReference>